<reference evidence="3" key="1">
    <citation type="submission" date="2017-02" db="UniProtKB">
        <authorList>
            <consortium name="WormBaseParasite"/>
        </authorList>
    </citation>
    <scope>IDENTIFICATION</scope>
</reference>
<gene>
    <name evidence="1" type="ORF">HPLM_LOCUS17928</name>
</gene>
<evidence type="ECO:0000313" key="1">
    <source>
        <dbReference type="EMBL" id="VDO67831.1"/>
    </source>
</evidence>
<dbReference type="EMBL" id="UZAF01020241">
    <property type="protein sequence ID" value="VDO67831.1"/>
    <property type="molecule type" value="Genomic_DNA"/>
</dbReference>
<evidence type="ECO:0000313" key="2">
    <source>
        <dbReference type="Proteomes" id="UP000268014"/>
    </source>
</evidence>
<evidence type="ECO:0000313" key="3">
    <source>
        <dbReference type="WBParaSite" id="HPLM_0001793601-mRNA-1"/>
    </source>
</evidence>
<keyword evidence="2" id="KW-1185">Reference proteome</keyword>
<dbReference type="AlphaFoldDB" id="A0A0N4X0X2"/>
<dbReference type="OrthoDB" id="10477097at2759"/>
<protein>
    <submittedName>
        <fullName evidence="1 3">Uncharacterized protein</fullName>
    </submittedName>
</protein>
<dbReference type="Proteomes" id="UP000268014">
    <property type="component" value="Unassembled WGS sequence"/>
</dbReference>
<name>A0A0N4X0X2_HAEPC</name>
<sequence>MPVRCLKTCPKGIVYDLEKNASMSLFLARNTPYCNPMYTQHNYGCSPCQRYRERFVTEIATTMLTSLLDKAANFECCHEQYPDMSGGASRSVSTATIPALQSSSLDQLDASSNVNGLPRPEALYEN</sequence>
<proteinExistence type="predicted"/>
<reference evidence="1 2" key="2">
    <citation type="submission" date="2018-11" db="EMBL/GenBank/DDBJ databases">
        <authorList>
            <consortium name="Pathogen Informatics"/>
        </authorList>
    </citation>
    <scope>NUCLEOTIDE SEQUENCE [LARGE SCALE GENOMIC DNA]</scope>
    <source>
        <strain evidence="1 2">MHpl1</strain>
    </source>
</reference>
<organism evidence="3">
    <name type="scientific">Haemonchus placei</name>
    <name type="common">Barber's pole worm</name>
    <dbReference type="NCBI Taxonomy" id="6290"/>
    <lineage>
        <taxon>Eukaryota</taxon>
        <taxon>Metazoa</taxon>
        <taxon>Ecdysozoa</taxon>
        <taxon>Nematoda</taxon>
        <taxon>Chromadorea</taxon>
        <taxon>Rhabditida</taxon>
        <taxon>Rhabditina</taxon>
        <taxon>Rhabditomorpha</taxon>
        <taxon>Strongyloidea</taxon>
        <taxon>Trichostrongylidae</taxon>
        <taxon>Haemonchus</taxon>
    </lineage>
</organism>
<dbReference type="WBParaSite" id="HPLM_0001793601-mRNA-1">
    <property type="protein sequence ID" value="HPLM_0001793601-mRNA-1"/>
    <property type="gene ID" value="HPLM_0001793601"/>
</dbReference>
<accession>A0A0N4X0X2</accession>